<comment type="caution">
    <text evidence="1">The sequence shown here is derived from an EMBL/GenBank/DDBJ whole genome shotgun (WGS) entry which is preliminary data.</text>
</comment>
<keyword evidence="2" id="KW-1185">Reference proteome</keyword>
<accession>A0A9W6G5V5</accession>
<name>A0A9W6G5V5_9ACTN</name>
<evidence type="ECO:0000313" key="1">
    <source>
        <dbReference type="EMBL" id="GLI41076.1"/>
    </source>
</evidence>
<dbReference type="AlphaFoldDB" id="A0A9W6G5V5"/>
<dbReference type="RefSeq" id="WP_270116619.1">
    <property type="nucleotide sequence ID" value="NZ_BAAAOL010000002.1"/>
</dbReference>
<proteinExistence type="predicted"/>
<dbReference type="EMBL" id="BSDT01000001">
    <property type="protein sequence ID" value="GLI41076.1"/>
    <property type="molecule type" value="Genomic_DNA"/>
</dbReference>
<sequence length="273" mass="30510">MNEDELVAALSVAIDPTLAKQLIGEATQLEEAFALRKWKYSELDGGRFAEVAARILYSVDSGNLNLTKGVDQCLGYLENDQVSHAFPERQAANHMARVLRAIYKLRSQRGAVHVSPTYEANEIDSRLIVESARWVLADLLRLFVTTDRAVAVEVIKELSRFPQPLIRNYGGLPLLQSVSFTTEEEVLVHLLHARDGLSIKDLISAIPKAASGVRQAVIQLSGAKVRQITKVKFVWQITDLGITRIETRILQEHDLDREPLMSNHLTRILILGV</sequence>
<organism evidence="1 2">
    <name type="scientific">Glycomyces algeriensis</name>
    <dbReference type="NCBI Taxonomy" id="256037"/>
    <lineage>
        <taxon>Bacteria</taxon>
        <taxon>Bacillati</taxon>
        <taxon>Actinomycetota</taxon>
        <taxon>Actinomycetes</taxon>
        <taxon>Glycomycetales</taxon>
        <taxon>Glycomycetaceae</taxon>
        <taxon>Glycomyces</taxon>
    </lineage>
</organism>
<protein>
    <submittedName>
        <fullName evidence="1">Uncharacterized protein</fullName>
    </submittedName>
</protein>
<reference evidence="1" key="1">
    <citation type="submission" date="2022-12" db="EMBL/GenBank/DDBJ databases">
        <title>Reference genome sequencing for broad-spectrum identification of bacterial and archaeal isolates by mass spectrometry.</title>
        <authorList>
            <person name="Sekiguchi Y."/>
            <person name="Tourlousse D.M."/>
        </authorList>
    </citation>
    <scope>NUCLEOTIDE SEQUENCE</scope>
    <source>
        <strain evidence="1">LLR39Z86</strain>
    </source>
</reference>
<gene>
    <name evidence="1" type="ORF">GALLR39Z86_09260</name>
</gene>
<dbReference type="Proteomes" id="UP001144313">
    <property type="component" value="Unassembled WGS sequence"/>
</dbReference>
<evidence type="ECO:0000313" key="2">
    <source>
        <dbReference type="Proteomes" id="UP001144313"/>
    </source>
</evidence>